<reference evidence="2 3" key="1">
    <citation type="submission" date="2022-03" db="EMBL/GenBank/DDBJ databases">
        <title>Complete genome sequence of Enterococcus innesii DB-1.</title>
        <authorList>
            <person name="Fukuda D."/>
            <person name="Nolasco-Hipolito C."/>
        </authorList>
    </citation>
    <scope>NUCLEOTIDE SEQUENCE [LARGE SCALE GENOMIC DNA]</scope>
    <source>
        <strain evidence="2 3">DB-1</strain>
    </source>
</reference>
<accession>A0ABM7XWU6</accession>
<feature type="domain" description="AbiTii" evidence="1">
    <location>
        <begin position="5"/>
        <end position="175"/>
    </location>
</feature>
<protein>
    <recommendedName>
        <fullName evidence="1">AbiTii domain-containing protein</fullName>
    </recommendedName>
</protein>
<dbReference type="EMBL" id="AP025635">
    <property type="protein sequence ID" value="BDG69648.1"/>
    <property type="molecule type" value="Genomic_DNA"/>
</dbReference>
<evidence type="ECO:0000259" key="1">
    <source>
        <dbReference type="Pfam" id="PF18864"/>
    </source>
</evidence>
<keyword evidence="3" id="KW-1185">Reference proteome</keyword>
<organism evidence="2 3">
    <name type="scientific">Enterococcus innesii</name>
    <dbReference type="NCBI Taxonomy" id="2839759"/>
    <lineage>
        <taxon>Bacteria</taxon>
        <taxon>Bacillati</taxon>
        <taxon>Bacillota</taxon>
        <taxon>Bacilli</taxon>
        <taxon>Lactobacillales</taxon>
        <taxon>Enterococcaceae</taxon>
        <taxon>Enterococcus</taxon>
    </lineage>
</organism>
<dbReference type="RefSeq" id="WP_244352020.1">
    <property type="nucleotide sequence ID" value="NZ_AP025635.1"/>
</dbReference>
<name>A0ABM7XWU6_9ENTE</name>
<gene>
    <name evidence="2" type="ORF">ENLAB_32120</name>
</gene>
<evidence type="ECO:0000313" key="3">
    <source>
        <dbReference type="Proteomes" id="UP000831692"/>
    </source>
</evidence>
<sequence>MAKSQLIKDIATNSISIEESLQRLLLITSELDNQLISKWILSEINGYHRQATLPDYRRNIAYKLIYSGINGNFQMKNQPLPLLHFSERFRDGINETNIYISIKSIERIILKNETVCEDLTYLAPDILKNTNIMCYEIFKEYSNLSLEQLLSNIKSKLILFLINLEHQFGNLDTLDIEKEIITTEKVKTLSNTFEQLMYDGKVDQNE</sequence>
<dbReference type="InterPro" id="IPR041304">
    <property type="entry name" value="AbiTii"/>
</dbReference>
<dbReference type="Proteomes" id="UP000831692">
    <property type="component" value="Chromosome"/>
</dbReference>
<dbReference type="GeneID" id="83459236"/>
<proteinExistence type="predicted"/>
<evidence type="ECO:0000313" key="2">
    <source>
        <dbReference type="EMBL" id="BDG69648.1"/>
    </source>
</evidence>
<dbReference type="Pfam" id="PF18864">
    <property type="entry name" value="AbiTii"/>
    <property type="match status" value="1"/>
</dbReference>